<keyword evidence="1" id="KW-0472">Membrane</keyword>
<feature type="transmembrane region" description="Helical" evidence="1">
    <location>
        <begin position="50"/>
        <end position="73"/>
    </location>
</feature>
<keyword evidence="3" id="KW-1185">Reference proteome</keyword>
<organism evidence="2 3">
    <name type="scientific">Caenorhabditis auriculariae</name>
    <dbReference type="NCBI Taxonomy" id="2777116"/>
    <lineage>
        <taxon>Eukaryota</taxon>
        <taxon>Metazoa</taxon>
        <taxon>Ecdysozoa</taxon>
        <taxon>Nematoda</taxon>
        <taxon>Chromadorea</taxon>
        <taxon>Rhabditida</taxon>
        <taxon>Rhabditina</taxon>
        <taxon>Rhabditomorpha</taxon>
        <taxon>Rhabditoidea</taxon>
        <taxon>Rhabditidae</taxon>
        <taxon>Peloderinae</taxon>
        <taxon>Caenorhabditis</taxon>
    </lineage>
</organism>
<feature type="transmembrane region" description="Helical" evidence="1">
    <location>
        <begin position="135"/>
        <end position="155"/>
    </location>
</feature>
<protein>
    <submittedName>
        <fullName evidence="2">Uncharacterized protein</fullName>
    </submittedName>
</protein>
<feature type="transmembrane region" description="Helical" evidence="1">
    <location>
        <begin position="85"/>
        <end position="108"/>
    </location>
</feature>
<keyword evidence="1" id="KW-0812">Transmembrane</keyword>
<dbReference type="OrthoDB" id="5786239at2759"/>
<dbReference type="AlphaFoldDB" id="A0A8S1GPY9"/>
<name>A0A8S1GPY9_9PELO</name>
<evidence type="ECO:0000256" key="1">
    <source>
        <dbReference type="SAM" id="Phobius"/>
    </source>
</evidence>
<accession>A0A8S1GPY9</accession>
<gene>
    <name evidence="2" type="ORF">CAUJ_LOCUS677</name>
</gene>
<comment type="caution">
    <text evidence="2">The sequence shown here is derived from an EMBL/GenBank/DDBJ whole genome shotgun (WGS) entry which is preliminary data.</text>
</comment>
<feature type="transmembrane region" description="Helical" evidence="1">
    <location>
        <begin position="17"/>
        <end position="38"/>
    </location>
</feature>
<evidence type="ECO:0000313" key="3">
    <source>
        <dbReference type="Proteomes" id="UP000835052"/>
    </source>
</evidence>
<keyword evidence="1" id="KW-1133">Transmembrane helix</keyword>
<sequence length="186" mass="20702">MAVRNTGCFDLLPADRAAVLTALFQVFTMIVEILSYLALESRGFIVSRTLFRTVIFTVGFIYVCGAVLSIIGVCRRQVLLVNIQATLTTTIMILTDALAISIIFLMAVGNRSTFLNSLPSRFVDEQRFYSALGPFWMYLGAITLHITVAINMAFLQSFNTYTKLLQKDGQLAKTALRNFSASQTFQ</sequence>
<dbReference type="EMBL" id="CAJGYM010000001">
    <property type="protein sequence ID" value="CAD6184758.1"/>
    <property type="molecule type" value="Genomic_DNA"/>
</dbReference>
<reference evidence="2" key="1">
    <citation type="submission" date="2020-10" db="EMBL/GenBank/DDBJ databases">
        <authorList>
            <person name="Kikuchi T."/>
        </authorList>
    </citation>
    <scope>NUCLEOTIDE SEQUENCE</scope>
    <source>
        <strain evidence="2">NKZ352</strain>
    </source>
</reference>
<dbReference type="Proteomes" id="UP000835052">
    <property type="component" value="Unassembled WGS sequence"/>
</dbReference>
<proteinExistence type="predicted"/>
<evidence type="ECO:0000313" key="2">
    <source>
        <dbReference type="EMBL" id="CAD6184758.1"/>
    </source>
</evidence>